<keyword evidence="1" id="KW-0812">Transmembrane</keyword>
<feature type="transmembrane region" description="Helical" evidence="1">
    <location>
        <begin position="329"/>
        <end position="351"/>
    </location>
</feature>
<name>A0A927N8E3_9ACTN</name>
<feature type="transmembrane region" description="Helical" evidence="1">
    <location>
        <begin position="363"/>
        <end position="388"/>
    </location>
</feature>
<keyword evidence="1" id="KW-1133">Transmembrane helix</keyword>
<dbReference type="AlphaFoldDB" id="A0A927N8E3"/>
<dbReference type="Proteomes" id="UP000638648">
    <property type="component" value="Unassembled WGS sequence"/>
</dbReference>
<dbReference type="EMBL" id="JADBEM010000001">
    <property type="protein sequence ID" value="MBE1610300.1"/>
    <property type="molecule type" value="Genomic_DNA"/>
</dbReference>
<evidence type="ECO:0000313" key="3">
    <source>
        <dbReference type="Proteomes" id="UP000638648"/>
    </source>
</evidence>
<evidence type="ECO:0000256" key="1">
    <source>
        <dbReference type="SAM" id="Phobius"/>
    </source>
</evidence>
<accession>A0A927N8E3</accession>
<evidence type="ECO:0000313" key="2">
    <source>
        <dbReference type="EMBL" id="MBE1610300.1"/>
    </source>
</evidence>
<keyword evidence="3" id="KW-1185">Reference proteome</keyword>
<dbReference type="RefSeq" id="WP_192753690.1">
    <property type="nucleotide sequence ID" value="NZ_BAABJL010000095.1"/>
</dbReference>
<keyword evidence="1" id="KW-0472">Membrane</keyword>
<comment type="caution">
    <text evidence="2">The sequence shown here is derived from an EMBL/GenBank/DDBJ whole genome shotgun (WGS) entry which is preliminary data.</text>
</comment>
<proteinExistence type="predicted"/>
<reference evidence="2" key="1">
    <citation type="submission" date="2020-10" db="EMBL/GenBank/DDBJ databases">
        <title>Sequencing the genomes of 1000 actinobacteria strains.</title>
        <authorList>
            <person name="Klenk H.-P."/>
        </authorList>
    </citation>
    <scope>NUCLEOTIDE SEQUENCE</scope>
    <source>
        <strain evidence="2">DSM 45354</strain>
    </source>
</reference>
<gene>
    <name evidence="2" type="ORF">HEB94_007148</name>
</gene>
<organism evidence="2 3">
    <name type="scientific">Actinopolymorpha pittospori</name>
    <dbReference type="NCBI Taxonomy" id="648752"/>
    <lineage>
        <taxon>Bacteria</taxon>
        <taxon>Bacillati</taxon>
        <taxon>Actinomycetota</taxon>
        <taxon>Actinomycetes</taxon>
        <taxon>Propionibacteriales</taxon>
        <taxon>Actinopolymorphaceae</taxon>
        <taxon>Actinopolymorpha</taxon>
    </lineage>
</organism>
<protein>
    <submittedName>
        <fullName evidence="2">Uncharacterized protein</fullName>
    </submittedName>
</protein>
<sequence length="389" mass="41129">MPDRPVQVSSKSLLKTGVTMDVVAEQLAELRKLIDQDCRLPALALGGVGIFACGRYNGGCDDVDAKVNALRTEAVTIAEGMGKAAVGYVSAEVANLQAIEQAAESADSAGVPYIGRVASDAAGGFLSASWLARLGLHKALQRQMAEAAAHMDSVSGEVDDILKAATAVWKEQMEKAAESWYKDFGKDMMDPPVGEKLLKQIDAEDRISRIAELSQRTEAVLKATRGFNIAATAASMMWTVEALVMADDLIDRAIGSWHGVAAGARTIFHEWMPAIRLSMFPEWTGKASTAAERRLDAFMSDGTALVDQAEQMASSLDTVVVSLNDLHGIVFAFAMTQLAVMLALVATAWANPTVAVLLQSLGALLNVWVTIGVNAILAVLGALVALAAA</sequence>